<dbReference type="InterPro" id="IPR003819">
    <property type="entry name" value="TauD/TfdA-like"/>
</dbReference>
<dbReference type="InterPro" id="IPR042098">
    <property type="entry name" value="TauD-like_sf"/>
</dbReference>
<dbReference type="InterPro" id="IPR051178">
    <property type="entry name" value="TfdA_dioxygenase"/>
</dbReference>
<keyword evidence="3 7" id="KW-0223">Dioxygenase</keyword>
<proteinExistence type="inferred from homology"/>
<name>A0ABU8RQK7_9SPHN</name>
<evidence type="ECO:0000313" key="8">
    <source>
        <dbReference type="Proteomes" id="UP001361239"/>
    </source>
</evidence>
<keyword evidence="4 7" id="KW-0560">Oxidoreductase</keyword>
<evidence type="ECO:0000313" key="7">
    <source>
        <dbReference type="EMBL" id="MEJ5975021.1"/>
    </source>
</evidence>
<sequence>MTLQVEVLKPAIGAKVQLDRAMIGDPAVSQELLALLERHTVLVLPQIGLSDAEQLALTDALGERVNVAAQVPGRADAAAVYEVTLNEGAAIEREYVFGTFFWHMDGLTVDVPPPKASLLSARQLAAKGGQTEFATTKAAYAALSDEEKADLEGLRVVHTVTASVREVCGPEGIDEARRALRHEHPLVWTRRDGTKSLIIGSTADQIPGMNQAEARALLARLLDWTAQPAFSYRHEWQEGDCVIWDNPSALHRVVPYAVDSGRRMHRTGIAGVEALA</sequence>
<dbReference type="Proteomes" id="UP001361239">
    <property type="component" value="Unassembled WGS sequence"/>
</dbReference>
<accession>A0ABU8RQK7</accession>
<evidence type="ECO:0000256" key="1">
    <source>
        <dbReference type="ARBA" id="ARBA00005896"/>
    </source>
</evidence>
<keyword evidence="8" id="KW-1185">Reference proteome</keyword>
<dbReference type="EMBL" id="JBBHJZ010000001">
    <property type="protein sequence ID" value="MEJ5975021.1"/>
    <property type="molecule type" value="Genomic_DNA"/>
</dbReference>
<dbReference type="GO" id="GO:0051213">
    <property type="term" value="F:dioxygenase activity"/>
    <property type="evidence" value="ECO:0007669"/>
    <property type="project" value="UniProtKB-KW"/>
</dbReference>
<organism evidence="7 8">
    <name type="scientific">Novosphingobium anseongense</name>
    <dbReference type="NCBI Taxonomy" id="3133436"/>
    <lineage>
        <taxon>Bacteria</taxon>
        <taxon>Pseudomonadati</taxon>
        <taxon>Pseudomonadota</taxon>
        <taxon>Alphaproteobacteria</taxon>
        <taxon>Sphingomonadales</taxon>
        <taxon>Sphingomonadaceae</taxon>
        <taxon>Novosphingobium</taxon>
    </lineage>
</organism>
<keyword evidence="5" id="KW-0408">Iron</keyword>
<comment type="caution">
    <text evidence="7">The sequence shown here is derived from an EMBL/GenBank/DDBJ whole genome shotgun (WGS) entry which is preliminary data.</text>
</comment>
<protein>
    <submittedName>
        <fullName evidence="7">TauD/TfdA family dioxygenase</fullName>
        <ecNumber evidence="7">1.14.11.-</ecNumber>
    </submittedName>
</protein>
<dbReference type="EC" id="1.14.11.-" evidence="7"/>
<dbReference type="Gene3D" id="3.60.130.10">
    <property type="entry name" value="Clavaminate synthase-like"/>
    <property type="match status" value="1"/>
</dbReference>
<dbReference type="Pfam" id="PF02668">
    <property type="entry name" value="TauD"/>
    <property type="match status" value="1"/>
</dbReference>
<dbReference type="PANTHER" id="PTHR43779:SF3">
    <property type="entry name" value="(3R)-3-[(CARBOXYMETHYL)AMINO]FATTY ACID OXYGENASE_DECARBOXYLASE"/>
    <property type="match status" value="1"/>
</dbReference>
<evidence type="ECO:0000259" key="6">
    <source>
        <dbReference type="Pfam" id="PF02668"/>
    </source>
</evidence>
<evidence type="ECO:0000256" key="5">
    <source>
        <dbReference type="ARBA" id="ARBA00023004"/>
    </source>
</evidence>
<dbReference type="PANTHER" id="PTHR43779">
    <property type="entry name" value="DIOXYGENASE RV0097-RELATED"/>
    <property type="match status" value="1"/>
</dbReference>
<dbReference type="SUPFAM" id="SSF51197">
    <property type="entry name" value="Clavaminate synthase-like"/>
    <property type="match status" value="1"/>
</dbReference>
<evidence type="ECO:0000256" key="3">
    <source>
        <dbReference type="ARBA" id="ARBA00022964"/>
    </source>
</evidence>
<dbReference type="RefSeq" id="WP_339584997.1">
    <property type="nucleotide sequence ID" value="NZ_JBBHJZ010000001.1"/>
</dbReference>
<keyword evidence="2" id="KW-0479">Metal-binding</keyword>
<comment type="similarity">
    <text evidence="1">Belongs to the TfdA dioxygenase family.</text>
</comment>
<feature type="domain" description="TauD/TfdA-like" evidence="6">
    <location>
        <begin position="5"/>
        <end position="267"/>
    </location>
</feature>
<evidence type="ECO:0000256" key="4">
    <source>
        <dbReference type="ARBA" id="ARBA00023002"/>
    </source>
</evidence>
<gene>
    <name evidence="7" type="ORF">WG901_00110</name>
</gene>
<reference evidence="7 8" key="1">
    <citation type="submission" date="2024-03" db="EMBL/GenBank/DDBJ databases">
        <authorList>
            <person name="Jo J.-H."/>
        </authorList>
    </citation>
    <scope>NUCLEOTIDE SEQUENCE [LARGE SCALE GENOMIC DNA]</scope>
    <source>
        <strain evidence="7 8">PS1R-30</strain>
    </source>
</reference>
<evidence type="ECO:0000256" key="2">
    <source>
        <dbReference type="ARBA" id="ARBA00022723"/>
    </source>
</evidence>